<dbReference type="HOGENOM" id="CLU_092757_0_0_2"/>
<dbReference type="PANTHER" id="PTHR45860">
    <property type="entry name" value="TRANSLATION INITIATION FACTOR EIF-2B SUBUNIT ALPHA"/>
    <property type="match status" value="1"/>
</dbReference>
<dbReference type="SUPFAM" id="SSF100950">
    <property type="entry name" value="NagB/RpiA/CoA transferase-like"/>
    <property type="match status" value="1"/>
</dbReference>
<dbReference type="InterPro" id="IPR000649">
    <property type="entry name" value="IF-2B-related"/>
</dbReference>
<evidence type="ECO:0000256" key="3">
    <source>
        <dbReference type="ARBA" id="ARBA00022917"/>
    </source>
</evidence>
<organism evidence="5 6">
    <name type="scientific">Archaeoglobus sulfaticallidus PM70-1</name>
    <dbReference type="NCBI Taxonomy" id="387631"/>
    <lineage>
        <taxon>Archaea</taxon>
        <taxon>Methanobacteriati</taxon>
        <taxon>Methanobacteriota</taxon>
        <taxon>Archaeoglobi</taxon>
        <taxon>Archaeoglobales</taxon>
        <taxon>Archaeoglobaceae</taxon>
        <taxon>Archaeoglobus</taxon>
    </lineage>
</organism>
<dbReference type="Gene3D" id="3.40.50.10470">
    <property type="entry name" value="Translation initiation factor eif-2b, domain 2"/>
    <property type="match status" value="1"/>
</dbReference>
<evidence type="ECO:0000313" key="5">
    <source>
        <dbReference type="EMBL" id="AGK61626.1"/>
    </source>
</evidence>
<reference evidence="5 6" key="1">
    <citation type="journal article" date="2013" name="Genome Announc.">
        <title>Complete Genome Sequence of the Thermophilic and Facultatively Chemolithoautotrophic Sulfate Reducer Archaeoglobus sulfaticallidus Strain PM70-1T.</title>
        <authorList>
            <person name="Stokke R."/>
            <person name="Hocking W.P."/>
            <person name="Steinsbu B.O."/>
            <person name="Steen I.H."/>
        </authorList>
    </citation>
    <scope>NUCLEOTIDE SEQUENCE [LARGE SCALE GENOMIC DNA]</scope>
    <source>
        <strain evidence="5">PM70-1</strain>
    </source>
</reference>
<evidence type="ECO:0000256" key="1">
    <source>
        <dbReference type="ARBA" id="ARBA00007251"/>
    </source>
</evidence>
<sequence length="242" mass="26963">MDEELEKIISDREHGSSYILIKSIELLKKYRDPEIVKKIISAFPEMSGLKNILNKVAERGVEGIEAVERYIKDSNQKTSRNLREIVEGKVVTTISRSHIVSEGLKSAKKVFVLESNPGGEGRLLADELELVGVEYVEVVPDAFMGYAVAESDYVISGADSISKHGFVNKVGTLPLALVARHYEVPFILAVPSYKFSSNLVVQNKIFEFVSMKYVSQVVSEICVCSAEEFLKILRKRGTGFKV</sequence>
<keyword evidence="3" id="KW-0648">Protein biosynthesis</keyword>
<dbReference type="EMBL" id="CP005290">
    <property type="protein sequence ID" value="AGK61626.1"/>
    <property type="molecule type" value="Genomic_DNA"/>
</dbReference>
<gene>
    <name evidence="5" type="ORF">Asulf_01652</name>
</gene>
<proteinExistence type="inferred from homology"/>
<dbReference type="GO" id="GO:0003743">
    <property type="term" value="F:translation initiation factor activity"/>
    <property type="evidence" value="ECO:0007669"/>
    <property type="project" value="UniProtKB-KW"/>
</dbReference>
<protein>
    <submittedName>
        <fullName evidence="5">Translation initiation factor 2B subunit, eIF-2B alpha/beta/delta family</fullName>
    </submittedName>
</protein>
<keyword evidence="2 5" id="KW-0396">Initiation factor</keyword>
<dbReference type="KEGG" id="ast:Asulf_01652"/>
<dbReference type="Pfam" id="PF01008">
    <property type="entry name" value="IF-2B"/>
    <property type="match status" value="1"/>
</dbReference>
<dbReference type="GeneID" id="25398482"/>
<evidence type="ECO:0000313" key="6">
    <source>
        <dbReference type="Proteomes" id="UP000013307"/>
    </source>
</evidence>
<keyword evidence="6" id="KW-1185">Reference proteome</keyword>
<evidence type="ECO:0000256" key="2">
    <source>
        <dbReference type="ARBA" id="ARBA00022540"/>
    </source>
</evidence>
<comment type="similarity">
    <text evidence="1 4">Belongs to the eIF-2B alpha/beta/delta subunits family.</text>
</comment>
<dbReference type="PANTHER" id="PTHR45860:SF1">
    <property type="entry name" value="TRANSLATION INITIATION FACTOR EIF-2B SUBUNIT ALPHA"/>
    <property type="match status" value="1"/>
</dbReference>
<dbReference type="AlphaFoldDB" id="N0BM16"/>
<evidence type="ECO:0000256" key="4">
    <source>
        <dbReference type="RuleBase" id="RU003814"/>
    </source>
</evidence>
<dbReference type="InterPro" id="IPR037171">
    <property type="entry name" value="NagB/RpiA_transferase-like"/>
</dbReference>
<dbReference type="InterPro" id="IPR051501">
    <property type="entry name" value="eIF2B_alpha/beta/delta"/>
</dbReference>
<dbReference type="eggNOG" id="arCOG01125">
    <property type="taxonomic scope" value="Archaea"/>
</dbReference>
<dbReference type="InterPro" id="IPR042529">
    <property type="entry name" value="IF_2B-like_C"/>
</dbReference>
<accession>N0BM16</accession>
<dbReference type="STRING" id="387631.Asulf_01652"/>
<dbReference type="RefSeq" id="WP_015591224.1">
    <property type="nucleotide sequence ID" value="NC_021169.1"/>
</dbReference>
<dbReference type="Proteomes" id="UP000013307">
    <property type="component" value="Chromosome"/>
</dbReference>
<dbReference type="OrthoDB" id="27639at2157"/>
<name>N0BM16_9EURY</name>